<evidence type="ECO:0000313" key="4">
    <source>
        <dbReference type="EMBL" id="GHF36000.1"/>
    </source>
</evidence>
<reference evidence="4" key="4">
    <citation type="submission" date="2024-05" db="EMBL/GenBank/DDBJ databases">
        <authorList>
            <person name="Sun Q."/>
            <person name="Zhou Y."/>
        </authorList>
    </citation>
    <scope>NUCLEOTIDE SEQUENCE</scope>
    <source>
        <strain evidence="4">CGMCC 1.18437</strain>
    </source>
</reference>
<dbReference type="SUPFAM" id="SSF49785">
    <property type="entry name" value="Galactose-binding domain-like"/>
    <property type="match status" value="1"/>
</dbReference>
<keyword evidence="7" id="KW-1185">Reference proteome</keyword>
<dbReference type="Proteomes" id="UP000619376">
    <property type="component" value="Unassembled WGS sequence"/>
</dbReference>
<dbReference type="RefSeq" id="WP_184110179.1">
    <property type="nucleotide sequence ID" value="NZ_BNAJ01000002.1"/>
</dbReference>
<reference evidence="4" key="1">
    <citation type="journal article" date="2014" name="Int. J. Syst. Evol. Microbiol.">
        <title>Complete genome of a new Firmicutes species belonging to the dominant human colonic microbiota ('Ruminococcus bicirculans') reveals two chromosomes and a selective capacity to utilize plant glucans.</title>
        <authorList>
            <consortium name="NISC Comparative Sequencing Program"/>
            <person name="Wegmann U."/>
            <person name="Louis P."/>
            <person name="Goesmann A."/>
            <person name="Henrissat B."/>
            <person name="Duncan S.H."/>
            <person name="Flint H.J."/>
        </authorList>
    </citation>
    <scope>NUCLEOTIDE SEQUENCE</scope>
    <source>
        <strain evidence="4">CGMCC 1.18437</strain>
    </source>
</reference>
<evidence type="ECO:0000313" key="6">
    <source>
        <dbReference type="Proteomes" id="UP000539473"/>
    </source>
</evidence>
<dbReference type="SUPFAM" id="SSF51126">
    <property type="entry name" value="Pectin lyase-like"/>
    <property type="match status" value="1"/>
</dbReference>
<keyword evidence="2" id="KW-0732">Signal</keyword>
<sequence>MTHTSPTRFRACALLLIPLALAACSQAPSAPQTSATNGNASAADYPYDGIDRSWTASDDGLGSLKGLGLASGDNQLSGQGWTSATSGWGPVERNKSNGETKGGDGRTLTLNGKTYSTGLGVHANSTVTFALGGQCATFASDIGLDDEVGTRGSAVFQVWADGVKLYDSGKMTGSSATKSLSVSVAGRKELKLVVTDAGDKNYFDHADWANARLLSCTAGSTPAPTPSPAPGGTVTYKAPLVITKGGTYTGNYQSTDPNVPAITVRTSEPVVIDGANLKGPGNLIAGFSMNLTVRNTKGYGVNPNVAGRNVGRFISSEETINLNVTNNYFEGTGGIYVRAFRGNTGAGHTVKILRNSAKNIDGRFSNGAGGYRNDFYRVQFVQFNSVRNVPNVEIAWNQVINEPYKSALEENVNMYESTGTPSSRIKIHDNLIWGAYAPDPAATAGYGGGGILLGDGKGSSMSTAGGWVDVYNNTIISTTNQGIGIAGGHNQNVYNNRVVSAGLLPDGRKIAAQNVGLYVWDQQGSIKGGVWANNTVHDNKVAWMRYSSDGKSSLGNTWFANCTAALCFNNTTLYNTVTLGTEAAELSAWQSRAASNGQKIGTN</sequence>
<dbReference type="EMBL" id="JACHFK010000002">
    <property type="protein sequence ID" value="MBB5375932.1"/>
    <property type="molecule type" value="Genomic_DNA"/>
</dbReference>
<dbReference type="InterPro" id="IPR013222">
    <property type="entry name" value="Glyco_hyd_98_carb-bd"/>
</dbReference>
<dbReference type="EMBL" id="BNAJ01000002">
    <property type="protein sequence ID" value="GHF36000.1"/>
    <property type="molecule type" value="Genomic_DNA"/>
</dbReference>
<comment type="caution">
    <text evidence="5">The sequence shown here is derived from an EMBL/GenBank/DDBJ whole genome shotgun (WGS) entry which is preliminary data.</text>
</comment>
<dbReference type="Proteomes" id="UP000539473">
    <property type="component" value="Unassembled WGS sequence"/>
</dbReference>
<feature type="region of interest" description="Disordered" evidence="1">
    <location>
        <begin position="79"/>
        <end position="107"/>
    </location>
</feature>
<evidence type="ECO:0000256" key="2">
    <source>
        <dbReference type="SAM" id="SignalP"/>
    </source>
</evidence>
<evidence type="ECO:0000256" key="1">
    <source>
        <dbReference type="SAM" id="MobiDB-lite"/>
    </source>
</evidence>
<dbReference type="InterPro" id="IPR011050">
    <property type="entry name" value="Pectin_lyase_fold/virulence"/>
</dbReference>
<dbReference type="InterPro" id="IPR038637">
    <property type="entry name" value="NPCBM_sf"/>
</dbReference>
<dbReference type="InterPro" id="IPR008979">
    <property type="entry name" value="Galactose-bd-like_sf"/>
</dbReference>
<dbReference type="SMART" id="SM00776">
    <property type="entry name" value="NPCBM"/>
    <property type="match status" value="1"/>
</dbReference>
<feature type="signal peptide" evidence="2">
    <location>
        <begin position="1"/>
        <end position="22"/>
    </location>
</feature>
<reference evidence="5 6" key="3">
    <citation type="submission" date="2020-08" db="EMBL/GenBank/DDBJ databases">
        <title>Genomic Encyclopedia of Type Strains, Phase IV (KMG-IV): sequencing the most valuable type-strain genomes for metagenomic binning, comparative biology and taxonomic classification.</title>
        <authorList>
            <person name="Goeker M."/>
        </authorList>
    </citation>
    <scope>NUCLEOTIDE SEQUENCE [LARGE SCALE GENOMIC DNA]</scope>
    <source>
        <strain evidence="5 6">DSM 27521</strain>
    </source>
</reference>
<gene>
    <name evidence="4" type="ORF">GCM10017781_10710</name>
    <name evidence="5" type="ORF">HNQ07_001389</name>
</gene>
<dbReference type="Pfam" id="PF08305">
    <property type="entry name" value="NPCBM"/>
    <property type="match status" value="1"/>
</dbReference>
<accession>A0A7W8KD02</accession>
<feature type="chain" id="PRO_5030560160" description="Glycosyl hydrolase family 98 putative carbohydrate-binding module domain-containing protein" evidence="2">
    <location>
        <begin position="23"/>
        <end position="603"/>
    </location>
</feature>
<dbReference type="AlphaFoldDB" id="A0A7W8KD02"/>
<evidence type="ECO:0000313" key="5">
    <source>
        <dbReference type="EMBL" id="MBB5375932.1"/>
    </source>
</evidence>
<feature type="domain" description="Glycosyl hydrolase family 98 putative carbohydrate-binding module" evidence="3">
    <location>
        <begin position="70"/>
        <end position="215"/>
    </location>
</feature>
<organism evidence="5 6">
    <name type="scientific">Deinococcus metalli</name>
    <dbReference type="NCBI Taxonomy" id="1141878"/>
    <lineage>
        <taxon>Bacteria</taxon>
        <taxon>Thermotogati</taxon>
        <taxon>Deinococcota</taxon>
        <taxon>Deinococci</taxon>
        <taxon>Deinococcales</taxon>
        <taxon>Deinococcaceae</taxon>
        <taxon>Deinococcus</taxon>
    </lineage>
</organism>
<evidence type="ECO:0000313" key="7">
    <source>
        <dbReference type="Proteomes" id="UP000619376"/>
    </source>
</evidence>
<dbReference type="Gene3D" id="2.60.120.1060">
    <property type="entry name" value="NPCBM/NEW2 domain"/>
    <property type="match status" value="1"/>
</dbReference>
<feature type="compositionally biased region" description="Basic and acidic residues" evidence="1">
    <location>
        <begin position="92"/>
        <end position="104"/>
    </location>
</feature>
<name>A0A7W8KD02_9DEIO</name>
<proteinExistence type="predicted"/>
<reference evidence="7" key="2">
    <citation type="journal article" date="2019" name="Int. J. Syst. Evol. Microbiol.">
        <title>The Global Catalogue of Microorganisms (GCM) 10K type strain sequencing project: providing services to taxonomists for standard genome sequencing and annotation.</title>
        <authorList>
            <consortium name="The Broad Institute Genomics Platform"/>
            <consortium name="The Broad Institute Genome Sequencing Center for Infectious Disease"/>
            <person name="Wu L."/>
            <person name="Ma J."/>
        </authorList>
    </citation>
    <scope>NUCLEOTIDE SEQUENCE [LARGE SCALE GENOMIC DNA]</scope>
    <source>
        <strain evidence="7">CGMCC 1.18437</strain>
    </source>
</reference>
<protein>
    <recommendedName>
        <fullName evidence="3">Glycosyl hydrolase family 98 putative carbohydrate-binding module domain-containing protein</fullName>
    </recommendedName>
</protein>
<evidence type="ECO:0000259" key="3">
    <source>
        <dbReference type="SMART" id="SM00776"/>
    </source>
</evidence>